<sequence length="186" mass="20689">MHDYITPALLAELFDPNDDQPDDILVSGPVPIAPGVEVEAMGIVFGGVRFVVFFANPLVLADGDPDYVQQTANGWAGGRVPHAHARIVKFMRAEADADSMFKPERWPLPNPEGIWQFIEVLSGALVAHASQMLQVLEYFFIPQAASLDSLYNRMARNFERGKFLVRFRCVTRPAADEGGFYGYERA</sequence>
<dbReference type="Proteomes" id="UP001144050">
    <property type="component" value="Unassembled WGS sequence"/>
</dbReference>
<dbReference type="EMBL" id="JAIVFG010000070">
    <property type="protein sequence ID" value="MDB0573808.1"/>
    <property type="molecule type" value="Genomic_DNA"/>
</dbReference>
<proteinExistence type="predicted"/>
<protein>
    <submittedName>
        <fullName evidence="1">Uncharacterized protein</fullName>
    </submittedName>
</protein>
<comment type="caution">
    <text evidence="1">The sequence shown here is derived from an EMBL/GenBank/DDBJ whole genome shotgun (WGS) entry which is preliminary data.</text>
</comment>
<name>A0AAW5ZX16_RALSL</name>
<gene>
    <name evidence="1" type="ORF">LBW59_23970</name>
</gene>
<organism evidence="1 2">
    <name type="scientific">Ralstonia solanacearum</name>
    <name type="common">Pseudomonas solanacearum</name>
    <dbReference type="NCBI Taxonomy" id="305"/>
    <lineage>
        <taxon>Bacteria</taxon>
        <taxon>Pseudomonadati</taxon>
        <taxon>Pseudomonadota</taxon>
        <taxon>Betaproteobacteria</taxon>
        <taxon>Burkholderiales</taxon>
        <taxon>Burkholderiaceae</taxon>
        <taxon>Ralstonia</taxon>
        <taxon>Ralstonia solanacearum species complex</taxon>
    </lineage>
</organism>
<reference evidence="1" key="1">
    <citation type="submission" date="2021-09" db="EMBL/GenBank/DDBJ databases">
        <title>Genomic analysis of Ralstonia spp.</title>
        <authorList>
            <person name="Aburjaile F."/>
            <person name="Ariute J.C."/>
            <person name="Pais A.K.L."/>
            <person name="Albuquerque G.M.R."/>
            <person name="Silva A.M.F."/>
            <person name="Brenig B."/>
            <person name="Azevedo V."/>
            <person name="Matiuzzi M."/>
            <person name="Ramos R."/>
            <person name="Goes-Neto A."/>
            <person name="Soares S."/>
            <person name="Iseppon A.M.B."/>
            <person name="Souza E."/>
            <person name="Gama M."/>
        </authorList>
    </citation>
    <scope>NUCLEOTIDE SEQUENCE</scope>
    <source>
        <strain evidence="1">CCRMRs91</strain>
    </source>
</reference>
<dbReference type="AlphaFoldDB" id="A0AAW5ZX16"/>
<evidence type="ECO:0000313" key="1">
    <source>
        <dbReference type="EMBL" id="MDB0573808.1"/>
    </source>
</evidence>
<accession>A0AAW5ZX16</accession>
<dbReference type="RefSeq" id="WP_271657339.1">
    <property type="nucleotide sequence ID" value="NZ_JAIVFG010000070.1"/>
</dbReference>
<evidence type="ECO:0000313" key="2">
    <source>
        <dbReference type="Proteomes" id="UP001144050"/>
    </source>
</evidence>